<feature type="compositionally biased region" description="Basic and acidic residues" evidence="1">
    <location>
        <begin position="10"/>
        <end position="20"/>
    </location>
</feature>
<comment type="caution">
    <text evidence="2">The sequence shown here is derived from an EMBL/GenBank/DDBJ whole genome shotgun (WGS) entry which is preliminary data.</text>
</comment>
<dbReference type="AlphaFoldDB" id="A0AA36XLP1"/>
<dbReference type="Proteomes" id="UP000004982">
    <property type="component" value="Unassembled WGS sequence"/>
</dbReference>
<gene>
    <name evidence="2" type="ORF">HMPREF9418_0281</name>
</gene>
<sequence length="42" mass="4956">MTSATNFEISHLKPSSEHIGRLKHRFRRPHPCFIPLKNKNKT</sequence>
<dbReference type="EMBL" id="AFQE01000019">
    <property type="protein sequence ID" value="EGQ78261.1"/>
    <property type="molecule type" value="Genomic_DNA"/>
</dbReference>
<protein>
    <submittedName>
        <fullName evidence="2">Uncharacterized protein</fullName>
    </submittedName>
</protein>
<accession>A0AA36XLP1</accession>
<organism evidence="2 3">
    <name type="scientific">Neisseria macacae ATCC 33926</name>
    <dbReference type="NCBI Taxonomy" id="997348"/>
    <lineage>
        <taxon>Bacteria</taxon>
        <taxon>Pseudomonadati</taxon>
        <taxon>Pseudomonadota</taxon>
        <taxon>Betaproteobacteria</taxon>
        <taxon>Neisseriales</taxon>
        <taxon>Neisseriaceae</taxon>
        <taxon>Neisseria</taxon>
    </lineage>
</organism>
<proteinExistence type="predicted"/>
<evidence type="ECO:0000313" key="2">
    <source>
        <dbReference type="EMBL" id="EGQ78261.1"/>
    </source>
</evidence>
<reference evidence="2 3" key="1">
    <citation type="submission" date="2011-05" db="EMBL/GenBank/DDBJ databases">
        <authorList>
            <person name="Muzny D."/>
            <person name="Qin X."/>
            <person name="Deng J."/>
            <person name="Jiang H."/>
            <person name="Liu Y."/>
            <person name="Qu J."/>
            <person name="Song X.-Z."/>
            <person name="Zhang L."/>
            <person name="Thornton R."/>
            <person name="Coyle M."/>
            <person name="Francisco L."/>
            <person name="Jackson L."/>
            <person name="Javaid M."/>
            <person name="Korchina V."/>
            <person name="Kovar C."/>
            <person name="Mata R."/>
            <person name="Mathew T."/>
            <person name="Ngo R."/>
            <person name="Nguyen L."/>
            <person name="Nguyen N."/>
            <person name="Okwuonu G."/>
            <person name="Ongeri F."/>
            <person name="Pham C."/>
            <person name="Simmons D."/>
            <person name="Wilczek-Boney K."/>
            <person name="Hale W."/>
            <person name="Jakkamsetti A."/>
            <person name="Pham P."/>
            <person name="Ruth R."/>
            <person name="San Lucas F."/>
            <person name="Warren J."/>
            <person name="Zhang J."/>
            <person name="Zhao Z."/>
            <person name="Zhou C."/>
            <person name="Zhu D."/>
            <person name="Lee S."/>
            <person name="Bess C."/>
            <person name="Blankenburg K."/>
            <person name="Forbes L."/>
            <person name="Fu Q."/>
            <person name="Gubbala S."/>
            <person name="Hirani K."/>
            <person name="Jayaseelan J.C."/>
            <person name="Lara F."/>
            <person name="Munidasa M."/>
            <person name="Palculict T."/>
            <person name="Patil S."/>
            <person name="Pu L.-L."/>
            <person name="Saada N."/>
            <person name="Tang L."/>
            <person name="Weissenberger G."/>
            <person name="Zhu Y."/>
            <person name="Hemphill L."/>
            <person name="Shang Y."/>
            <person name="Youmans B."/>
            <person name="Ayvaz T."/>
            <person name="Ross M."/>
            <person name="Santibanez J."/>
            <person name="Aqrawi P."/>
            <person name="Gross S."/>
            <person name="Joshi V."/>
            <person name="Fowler G."/>
            <person name="Nazareth L."/>
            <person name="Reid J."/>
            <person name="Worley K."/>
            <person name="Petrosino J."/>
            <person name="Highlander S."/>
            <person name="Gibbs R."/>
        </authorList>
    </citation>
    <scope>NUCLEOTIDE SEQUENCE [LARGE SCALE GENOMIC DNA]</scope>
    <source>
        <strain evidence="2 3">ATCC 33926</strain>
    </source>
</reference>
<name>A0AA36XLP1_9NEIS</name>
<feature type="region of interest" description="Disordered" evidence="1">
    <location>
        <begin position="1"/>
        <end position="23"/>
    </location>
</feature>
<evidence type="ECO:0000313" key="3">
    <source>
        <dbReference type="Proteomes" id="UP000004982"/>
    </source>
</evidence>
<evidence type="ECO:0000256" key="1">
    <source>
        <dbReference type="SAM" id="MobiDB-lite"/>
    </source>
</evidence>